<comment type="caution">
    <text evidence="2">The sequence shown here is derived from an EMBL/GenBank/DDBJ whole genome shotgun (WGS) entry which is preliminary data.</text>
</comment>
<dbReference type="InterPro" id="IPR003497">
    <property type="entry name" value="BRO_N_domain"/>
</dbReference>
<sequence>MNENKLKTITNLFEGNEIRSVWDSSKEDYYFSVIDVITVLTNSERPRKYWNDLKLKLKKEGSQLSEKIGQLKMKSQKDGKNYLTDVLDTKGIFRLIESVPSPKAEPFKLWLASLGSERIDEVFDPEKAVNRAVNYYRNKGYSDEWIERRLKAILNRNKLTKVWKENGIKKDYEYGILTNEIYKAWSGMKASEYKKFKGIRKESLRDNMSDLELLLTDIGEVTTRELAKEHKPFGLEANKVVAKQGGEIASNTKKDIEKKLGKKIINSNNNLSYKYLEEQEKIENK</sequence>
<proteinExistence type="predicted"/>
<evidence type="ECO:0000259" key="1">
    <source>
        <dbReference type="SMART" id="SM01040"/>
    </source>
</evidence>
<feature type="domain" description="Bro-N" evidence="1">
    <location>
        <begin position="17"/>
        <end position="117"/>
    </location>
</feature>
<dbReference type="Proteomes" id="UP000824074">
    <property type="component" value="Unassembled WGS sequence"/>
</dbReference>
<gene>
    <name evidence="2" type="ORF">IAB68_06445</name>
</gene>
<protein>
    <recommendedName>
        <fullName evidence="1">Bro-N domain-containing protein</fullName>
    </recommendedName>
</protein>
<dbReference type="EMBL" id="DVMT01000065">
    <property type="protein sequence ID" value="HIU40916.1"/>
    <property type="molecule type" value="Genomic_DNA"/>
</dbReference>
<name>A0A9D1LJE7_9FIRM</name>
<dbReference type="AlphaFoldDB" id="A0A9D1LJE7"/>
<organism evidence="2 3">
    <name type="scientific">Candidatus Aphodocola excrementigallinarum</name>
    <dbReference type="NCBI Taxonomy" id="2840670"/>
    <lineage>
        <taxon>Bacteria</taxon>
        <taxon>Bacillati</taxon>
        <taxon>Bacillota</taxon>
        <taxon>Bacilli</taxon>
        <taxon>Candidatus Aphodocola</taxon>
    </lineage>
</organism>
<evidence type="ECO:0000313" key="3">
    <source>
        <dbReference type="Proteomes" id="UP000824074"/>
    </source>
</evidence>
<dbReference type="Pfam" id="PF02498">
    <property type="entry name" value="Bro-N"/>
    <property type="match status" value="1"/>
</dbReference>
<evidence type="ECO:0000313" key="2">
    <source>
        <dbReference type="EMBL" id="HIU40916.1"/>
    </source>
</evidence>
<accession>A0A9D1LJE7</accession>
<reference evidence="2" key="1">
    <citation type="submission" date="2020-10" db="EMBL/GenBank/DDBJ databases">
        <authorList>
            <person name="Gilroy R."/>
        </authorList>
    </citation>
    <scope>NUCLEOTIDE SEQUENCE</scope>
    <source>
        <strain evidence="2">CHK193-30670</strain>
    </source>
</reference>
<dbReference type="SMART" id="SM01040">
    <property type="entry name" value="Bro-N"/>
    <property type="match status" value="1"/>
</dbReference>
<reference evidence="2" key="2">
    <citation type="journal article" date="2021" name="PeerJ">
        <title>Extensive microbial diversity within the chicken gut microbiome revealed by metagenomics and culture.</title>
        <authorList>
            <person name="Gilroy R."/>
            <person name="Ravi A."/>
            <person name="Getino M."/>
            <person name="Pursley I."/>
            <person name="Horton D.L."/>
            <person name="Alikhan N.F."/>
            <person name="Baker D."/>
            <person name="Gharbi K."/>
            <person name="Hall N."/>
            <person name="Watson M."/>
            <person name="Adriaenssens E.M."/>
            <person name="Foster-Nyarko E."/>
            <person name="Jarju S."/>
            <person name="Secka A."/>
            <person name="Antonio M."/>
            <person name="Oren A."/>
            <person name="Chaudhuri R.R."/>
            <person name="La Ragione R."/>
            <person name="Hildebrand F."/>
            <person name="Pallen M.J."/>
        </authorList>
    </citation>
    <scope>NUCLEOTIDE SEQUENCE</scope>
    <source>
        <strain evidence="2">CHK193-30670</strain>
    </source>
</reference>